<feature type="transmembrane region" description="Helical" evidence="1">
    <location>
        <begin position="12"/>
        <end position="32"/>
    </location>
</feature>
<accession>A0A1Y5EIE7</accession>
<dbReference type="EMBL" id="MAAF01000040">
    <property type="protein sequence ID" value="OUR82289.1"/>
    <property type="molecule type" value="Genomic_DNA"/>
</dbReference>
<evidence type="ECO:0008006" key="4">
    <source>
        <dbReference type="Google" id="ProtNLM"/>
    </source>
</evidence>
<reference evidence="3" key="1">
    <citation type="journal article" date="2017" name="Proc. Natl. Acad. Sci. U.S.A.">
        <title>Simulation of Deepwater Horizon oil plume reveals substrate specialization within a complex community of hydrocarbon degraders.</title>
        <authorList>
            <person name="Hu P."/>
            <person name="Dubinsky E.A."/>
            <person name="Probst A.J."/>
            <person name="Wang J."/>
            <person name="Sieber C.M.K."/>
            <person name="Tom L.M."/>
            <person name="Gardinali P."/>
            <person name="Banfield J.F."/>
            <person name="Atlas R.M."/>
            <person name="Andersen G.L."/>
        </authorList>
    </citation>
    <scope>NUCLEOTIDE SEQUENCE [LARGE SCALE GENOMIC DNA]</scope>
</reference>
<name>A0A1Y5EIE7_COLPS</name>
<dbReference type="Pfam" id="PF05751">
    <property type="entry name" value="FixH"/>
    <property type="match status" value="1"/>
</dbReference>
<evidence type="ECO:0000256" key="1">
    <source>
        <dbReference type="SAM" id="Phobius"/>
    </source>
</evidence>
<dbReference type="AlphaFoldDB" id="A0A1Y5EIE7"/>
<proteinExistence type="predicted"/>
<dbReference type="InterPro" id="IPR008620">
    <property type="entry name" value="FixH"/>
</dbReference>
<organism evidence="2 3">
    <name type="scientific">Colwellia psychrerythraea</name>
    <name type="common">Vibrio psychroerythus</name>
    <dbReference type="NCBI Taxonomy" id="28229"/>
    <lineage>
        <taxon>Bacteria</taxon>
        <taxon>Pseudomonadati</taxon>
        <taxon>Pseudomonadota</taxon>
        <taxon>Gammaproteobacteria</taxon>
        <taxon>Alteromonadales</taxon>
        <taxon>Colwelliaceae</taxon>
        <taxon>Colwellia</taxon>
    </lineage>
</organism>
<dbReference type="Proteomes" id="UP000243053">
    <property type="component" value="Unassembled WGS sequence"/>
</dbReference>
<sequence>MKDSWYREPWAWLVFILPFTAVVAGIATYIIANTNPDTLVVGDYYKKGKSINLEVGKVKTAQKLGMRFALQLKGNELIIKPTGIDKIFPLLNVSFFHPTLEEKDFYLALTPDGNGYFRHQFDQAVTGKWKLTLTPFEGHWKIQDTISLPQSDFIDLIPDPIKAQ</sequence>
<evidence type="ECO:0000313" key="3">
    <source>
        <dbReference type="Proteomes" id="UP000243053"/>
    </source>
</evidence>
<gene>
    <name evidence="2" type="ORF">A9Q75_06120</name>
</gene>
<comment type="caution">
    <text evidence="2">The sequence shown here is derived from an EMBL/GenBank/DDBJ whole genome shotgun (WGS) entry which is preliminary data.</text>
</comment>
<keyword evidence="1" id="KW-1133">Transmembrane helix</keyword>
<protein>
    <recommendedName>
        <fullName evidence="4">FixH family protein</fullName>
    </recommendedName>
</protein>
<keyword evidence="1" id="KW-0472">Membrane</keyword>
<keyword evidence="1" id="KW-0812">Transmembrane</keyword>
<evidence type="ECO:0000313" key="2">
    <source>
        <dbReference type="EMBL" id="OUR82289.1"/>
    </source>
</evidence>